<name>A0A151AS52_9CLOT</name>
<reference evidence="3 4" key="1">
    <citation type="submission" date="2016-02" db="EMBL/GenBank/DDBJ databases">
        <title>Genome sequence of Clostridium tepidiprofundi DSM 19306.</title>
        <authorList>
            <person name="Poehlein A."/>
            <person name="Daniel R."/>
        </authorList>
    </citation>
    <scope>NUCLEOTIDE SEQUENCE [LARGE SCALE GENOMIC DNA]</scope>
    <source>
        <strain evidence="3 4">DSM 19306</strain>
    </source>
</reference>
<dbReference type="RefSeq" id="WP_066827388.1">
    <property type="nucleotide sequence ID" value="NZ_LTBA01000072.1"/>
</dbReference>
<evidence type="ECO:0000259" key="2">
    <source>
        <dbReference type="Pfam" id="PF26610"/>
    </source>
</evidence>
<feature type="transmembrane region" description="Helical" evidence="1">
    <location>
        <begin position="82"/>
        <end position="101"/>
    </location>
</feature>
<evidence type="ECO:0000313" key="3">
    <source>
        <dbReference type="EMBL" id="KYH30481.1"/>
    </source>
</evidence>
<dbReference type="PATRIC" id="fig|1121338.3.peg.2734"/>
<protein>
    <recommendedName>
        <fullName evidence="2">YbbD head domain-containing protein</fullName>
    </recommendedName>
</protein>
<gene>
    <name evidence="3" type="ORF">CLTEP_26280</name>
</gene>
<dbReference type="AlphaFoldDB" id="A0A151AS52"/>
<dbReference type="InterPro" id="IPR058827">
    <property type="entry name" value="YbbD_head"/>
</dbReference>
<keyword evidence="4" id="KW-1185">Reference proteome</keyword>
<keyword evidence="1" id="KW-1133">Transmembrane helix</keyword>
<feature type="transmembrane region" description="Helical" evidence="1">
    <location>
        <begin position="6"/>
        <end position="27"/>
    </location>
</feature>
<keyword evidence="1" id="KW-0472">Membrane</keyword>
<organism evidence="3 4">
    <name type="scientific">Clostridium tepidiprofundi DSM 19306</name>
    <dbReference type="NCBI Taxonomy" id="1121338"/>
    <lineage>
        <taxon>Bacteria</taxon>
        <taxon>Bacillati</taxon>
        <taxon>Bacillota</taxon>
        <taxon>Clostridia</taxon>
        <taxon>Eubacteriales</taxon>
        <taxon>Clostridiaceae</taxon>
        <taxon>Clostridium</taxon>
    </lineage>
</organism>
<dbReference type="STRING" id="1121338.CLTEP_26280"/>
<keyword evidence="1" id="KW-0812">Transmembrane</keyword>
<comment type="caution">
    <text evidence="3">The sequence shown here is derived from an EMBL/GenBank/DDBJ whole genome shotgun (WGS) entry which is preliminary data.</text>
</comment>
<dbReference type="Pfam" id="PF26610">
    <property type="entry name" value="YbbD_head"/>
    <property type="match status" value="1"/>
</dbReference>
<evidence type="ECO:0000256" key="1">
    <source>
        <dbReference type="SAM" id="Phobius"/>
    </source>
</evidence>
<sequence length="225" mass="26173">MNTLVLSIIFFILYIITKLLLSSSVYLDSKSIQLNPKFWSIIIILLPNYIGFVFYLIIRTITLNKTFDKGEKNMNIFKKKKSIIVILAISILTLGTSYYCLGKYFDDIKSSKYSTYEDAISMIKHGWIPYNMPKTATEIYEIHNIDTNIGNGMFKLSKKDSKDFYAKLVPINKTEILNLKSIKSKWWNEQKIKNNVKNNLLLAGKDNDFIYAIDLDGTVYFWINH</sequence>
<dbReference type="OrthoDB" id="1937526at2"/>
<dbReference type="EMBL" id="LTBA01000072">
    <property type="protein sequence ID" value="KYH30481.1"/>
    <property type="molecule type" value="Genomic_DNA"/>
</dbReference>
<feature type="transmembrane region" description="Helical" evidence="1">
    <location>
        <begin position="39"/>
        <end position="62"/>
    </location>
</feature>
<dbReference type="Proteomes" id="UP000075531">
    <property type="component" value="Unassembled WGS sequence"/>
</dbReference>
<evidence type="ECO:0000313" key="4">
    <source>
        <dbReference type="Proteomes" id="UP000075531"/>
    </source>
</evidence>
<feature type="domain" description="YbbD head" evidence="2">
    <location>
        <begin position="107"/>
        <end position="155"/>
    </location>
</feature>
<proteinExistence type="predicted"/>
<accession>A0A151AS52</accession>